<dbReference type="PANTHER" id="PTHR31113:SF20">
    <property type="entry name" value="UPF0496 PROTEIN 2-RELATED"/>
    <property type="match status" value="1"/>
</dbReference>
<evidence type="ECO:0000256" key="2">
    <source>
        <dbReference type="ARBA" id="ARBA00009074"/>
    </source>
</evidence>
<evidence type="ECO:0000256" key="5">
    <source>
        <dbReference type="ARBA" id="ARBA00023136"/>
    </source>
</evidence>
<evidence type="ECO:0000313" key="7">
    <source>
        <dbReference type="Proteomes" id="UP000515121"/>
    </source>
</evidence>
<dbReference type="AlphaFoldDB" id="A0A6P6B8U4"/>
<accession>A0A6P6B8U4</accession>
<protein>
    <submittedName>
        <fullName evidence="8">UPF0496 protein At1g20180-like</fullName>
    </submittedName>
</protein>
<comment type="subcellular location">
    <subcellularLocation>
        <location evidence="1">Membrane</location>
    </subcellularLocation>
</comment>
<feature type="transmembrane region" description="Helical" evidence="6">
    <location>
        <begin position="233"/>
        <end position="249"/>
    </location>
</feature>
<gene>
    <name evidence="8" type="primary">LOC111315831</name>
</gene>
<proteinExistence type="inferred from homology"/>
<name>A0A6P6B8U4_DURZI</name>
<comment type="similarity">
    <text evidence="2">Belongs to the UPF0496 family.</text>
</comment>
<evidence type="ECO:0000256" key="6">
    <source>
        <dbReference type="SAM" id="Phobius"/>
    </source>
</evidence>
<evidence type="ECO:0000256" key="3">
    <source>
        <dbReference type="ARBA" id="ARBA00022692"/>
    </source>
</evidence>
<dbReference type="InterPro" id="IPR007749">
    <property type="entry name" value="DUF677"/>
</dbReference>
<dbReference type="PANTHER" id="PTHR31113">
    <property type="entry name" value="UPF0496 PROTEIN 3-RELATED"/>
    <property type="match status" value="1"/>
</dbReference>
<dbReference type="GeneID" id="111315831"/>
<keyword evidence="4 6" id="KW-1133">Transmembrane helix</keyword>
<evidence type="ECO:0000313" key="8">
    <source>
        <dbReference type="RefSeq" id="XP_022773598.1"/>
    </source>
</evidence>
<organism evidence="7 8">
    <name type="scientific">Durio zibethinus</name>
    <name type="common">Durian</name>
    <dbReference type="NCBI Taxonomy" id="66656"/>
    <lineage>
        <taxon>Eukaryota</taxon>
        <taxon>Viridiplantae</taxon>
        <taxon>Streptophyta</taxon>
        <taxon>Embryophyta</taxon>
        <taxon>Tracheophyta</taxon>
        <taxon>Spermatophyta</taxon>
        <taxon>Magnoliopsida</taxon>
        <taxon>eudicotyledons</taxon>
        <taxon>Gunneridae</taxon>
        <taxon>Pentapetalae</taxon>
        <taxon>rosids</taxon>
        <taxon>malvids</taxon>
        <taxon>Malvales</taxon>
        <taxon>Malvaceae</taxon>
        <taxon>Helicteroideae</taxon>
        <taxon>Durio</taxon>
    </lineage>
</organism>
<evidence type="ECO:0000256" key="4">
    <source>
        <dbReference type="ARBA" id="ARBA00022989"/>
    </source>
</evidence>
<dbReference type="KEGG" id="dzi:111315831"/>
<dbReference type="GO" id="GO:0016020">
    <property type="term" value="C:membrane"/>
    <property type="evidence" value="ECO:0007669"/>
    <property type="project" value="UniProtKB-SubCell"/>
</dbReference>
<sequence length="425" mass="49036">MYRGRKMLQTKLKLGRSRMECVSNLSDKTNVNEEYKEAFRTKSYVEMWSQVHGQLEETSFNRLPSSSSIPNYHINLSEYLLKPRQETLDKIENLNFHHLLLDYFKAGLEACGLCELLLRSIHQTRVYYQKIRRVIKMSKRMQNFSDEQYCSVLLQELAGFALLKNPLSIISPVQFQEIHETNEDLYRKLTSKREKIKRQAKYKRISKQIGSLCLVISHTTLVIALLVLAFHSMIGIIAAPGLAACFFGIRKKKKSKSSSNQQGFKTSLVERLGAQIDISAKGIYILINDFDTISRLVRNLYDEIEHYKAIASMCIRNGKIEVLKEVVREFCMHDSSFLEQLKELEEHTKLCFHTINRSRGLVIQEIIDAQPHEDSDHGKIKAITLTLNAALQSSSAKNCPIVCVCKYTGPFTLWVFLNFEHLFLK</sequence>
<dbReference type="RefSeq" id="XP_022773598.1">
    <property type="nucleotide sequence ID" value="XM_022917863.1"/>
</dbReference>
<keyword evidence="7" id="KW-1185">Reference proteome</keyword>
<feature type="transmembrane region" description="Helical" evidence="6">
    <location>
        <begin position="209"/>
        <end position="227"/>
    </location>
</feature>
<reference evidence="8" key="1">
    <citation type="submission" date="2025-08" db="UniProtKB">
        <authorList>
            <consortium name="RefSeq"/>
        </authorList>
    </citation>
    <scope>IDENTIFICATION</scope>
    <source>
        <tissue evidence="8">Fruit stalk</tissue>
    </source>
</reference>
<dbReference type="Proteomes" id="UP000515121">
    <property type="component" value="Unplaced"/>
</dbReference>
<dbReference type="Pfam" id="PF05055">
    <property type="entry name" value="DUF677"/>
    <property type="match status" value="1"/>
</dbReference>
<dbReference type="OrthoDB" id="776561at2759"/>
<keyword evidence="5 6" id="KW-0472">Membrane</keyword>
<keyword evidence="3 6" id="KW-0812">Transmembrane</keyword>
<evidence type="ECO:0000256" key="1">
    <source>
        <dbReference type="ARBA" id="ARBA00004370"/>
    </source>
</evidence>